<reference evidence="2" key="1">
    <citation type="journal article" date="2020" name="Stud. Mycol.">
        <title>101 Dothideomycetes genomes: a test case for predicting lifestyles and emergence of pathogens.</title>
        <authorList>
            <person name="Haridas S."/>
            <person name="Albert R."/>
            <person name="Binder M."/>
            <person name="Bloem J."/>
            <person name="Labutti K."/>
            <person name="Salamov A."/>
            <person name="Andreopoulos B."/>
            <person name="Baker S."/>
            <person name="Barry K."/>
            <person name="Bills G."/>
            <person name="Bluhm B."/>
            <person name="Cannon C."/>
            <person name="Castanera R."/>
            <person name="Culley D."/>
            <person name="Daum C."/>
            <person name="Ezra D."/>
            <person name="Gonzalez J."/>
            <person name="Henrissat B."/>
            <person name="Kuo A."/>
            <person name="Liang C."/>
            <person name="Lipzen A."/>
            <person name="Lutzoni F."/>
            <person name="Magnuson J."/>
            <person name="Mondo S."/>
            <person name="Nolan M."/>
            <person name="Ohm R."/>
            <person name="Pangilinan J."/>
            <person name="Park H.-J."/>
            <person name="Ramirez L."/>
            <person name="Alfaro M."/>
            <person name="Sun H."/>
            <person name="Tritt A."/>
            <person name="Yoshinaga Y."/>
            <person name="Zwiers L.-H."/>
            <person name="Turgeon B."/>
            <person name="Goodwin S."/>
            <person name="Spatafora J."/>
            <person name="Crous P."/>
            <person name="Grigoriev I."/>
        </authorList>
    </citation>
    <scope>NUCLEOTIDE SEQUENCE</scope>
    <source>
        <strain evidence="2">ATCC 36951</strain>
    </source>
</reference>
<dbReference type="GeneID" id="54558902"/>
<feature type="domain" description="ABM" evidence="1">
    <location>
        <begin position="4"/>
        <end position="86"/>
    </location>
</feature>
<sequence>MPEIHVVAILSPKPGKAERLLTLLQPLLQTVQTTEPQTLRYLMLQEPTTSSSSETTSEQDIVFIEKYASPEANETHVQGEKFQQVFRAIAEEGLLAREMVLRKGLVVVGGFEGR</sequence>
<dbReference type="Gene3D" id="3.30.70.100">
    <property type="match status" value="1"/>
</dbReference>
<keyword evidence="3" id="KW-1185">Reference proteome</keyword>
<organism evidence="2 3">
    <name type="scientific">Zasmidium cellare ATCC 36951</name>
    <dbReference type="NCBI Taxonomy" id="1080233"/>
    <lineage>
        <taxon>Eukaryota</taxon>
        <taxon>Fungi</taxon>
        <taxon>Dikarya</taxon>
        <taxon>Ascomycota</taxon>
        <taxon>Pezizomycotina</taxon>
        <taxon>Dothideomycetes</taxon>
        <taxon>Dothideomycetidae</taxon>
        <taxon>Mycosphaerellales</taxon>
        <taxon>Mycosphaerellaceae</taxon>
        <taxon>Zasmidium</taxon>
    </lineage>
</organism>
<proteinExistence type="predicted"/>
<accession>A0A6A6CT30</accession>
<protein>
    <recommendedName>
        <fullName evidence="1">ABM domain-containing protein</fullName>
    </recommendedName>
</protein>
<gene>
    <name evidence="2" type="ORF">M409DRAFT_20945</name>
</gene>
<evidence type="ECO:0000259" key="1">
    <source>
        <dbReference type="Pfam" id="PF03992"/>
    </source>
</evidence>
<dbReference type="OrthoDB" id="10011777at2759"/>
<name>A0A6A6CT30_ZASCE</name>
<dbReference type="PANTHER" id="PTHR40624">
    <property type="entry name" value="BIOSYNTHESIS MONOOXYGENASE, PUTATIVE (AFU_ORTHOLOGUE AFUA_1G12025)-RELATED"/>
    <property type="match status" value="1"/>
</dbReference>
<evidence type="ECO:0000313" key="2">
    <source>
        <dbReference type="EMBL" id="KAF2168929.1"/>
    </source>
</evidence>
<dbReference type="EMBL" id="ML993589">
    <property type="protein sequence ID" value="KAF2168929.1"/>
    <property type="molecule type" value="Genomic_DNA"/>
</dbReference>
<dbReference type="Proteomes" id="UP000799537">
    <property type="component" value="Unassembled WGS sequence"/>
</dbReference>
<dbReference type="Pfam" id="PF03992">
    <property type="entry name" value="ABM"/>
    <property type="match status" value="1"/>
</dbReference>
<dbReference type="PANTHER" id="PTHR40624:SF1">
    <property type="entry name" value="BIOSYNTHESIS MONOOXYGENASE, PUTATIVE (AFU_ORTHOLOGUE AFUA_1G12025)-RELATED"/>
    <property type="match status" value="1"/>
</dbReference>
<dbReference type="SUPFAM" id="SSF54909">
    <property type="entry name" value="Dimeric alpha+beta barrel"/>
    <property type="match status" value="1"/>
</dbReference>
<dbReference type="InterPro" id="IPR011008">
    <property type="entry name" value="Dimeric_a/b-barrel"/>
</dbReference>
<dbReference type="RefSeq" id="XP_033669818.1">
    <property type="nucleotide sequence ID" value="XM_033805630.1"/>
</dbReference>
<evidence type="ECO:0000313" key="3">
    <source>
        <dbReference type="Proteomes" id="UP000799537"/>
    </source>
</evidence>
<dbReference type="InterPro" id="IPR007138">
    <property type="entry name" value="ABM_dom"/>
</dbReference>
<dbReference type="AlphaFoldDB" id="A0A6A6CT30"/>